<reference evidence="17" key="2">
    <citation type="submission" date="2021-01" db="UniProtKB">
        <authorList>
            <consortium name="EnsemblMetazoa"/>
        </authorList>
    </citation>
    <scope>IDENTIFICATION</scope>
</reference>
<dbReference type="Gene3D" id="3.60.15.10">
    <property type="entry name" value="Ribonuclease Z/Hydroxyacylglutathione hydrolase-like"/>
    <property type="match status" value="1"/>
</dbReference>
<dbReference type="PANTHER" id="PTHR43084:SF1">
    <property type="entry name" value="PERSULFIDE DIOXYGENASE ETHE1, MITOCHONDRIAL"/>
    <property type="match status" value="1"/>
</dbReference>
<dbReference type="AlphaFoldDB" id="A0A7M7MZ06"/>
<reference evidence="18" key="1">
    <citation type="submission" date="2015-02" db="EMBL/GenBank/DDBJ databases">
        <title>Genome sequencing for Strongylocentrotus purpuratus.</title>
        <authorList>
            <person name="Murali S."/>
            <person name="Liu Y."/>
            <person name="Vee V."/>
            <person name="English A."/>
            <person name="Wang M."/>
            <person name="Skinner E."/>
            <person name="Han Y."/>
            <person name="Muzny D.M."/>
            <person name="Worley K.C."/>
            <person name="Gibbs R.A."/>
        </authorList>
    </citation>
    <scope>NUCLEOTIDE SEQUENCE</scope>
</reference>
<comment type="catalytic activity">
    <reaction evidence="11">
        <text>S-sulfanylglutathione + O2 + H2O = sulfite + glutathione + 2 H(+)</text>
        <dbReference type="Rhea" id="RHEA:12981"/>
        <dbReference type="ChEBI" id="CHEBI:15377"/>
        <dbReference type="ChEBI" id="CHEBI:15378"/>
        <dbReference type="ChEBI" id="CHEBI:15379"/>
        <dbReference type="ChEBI" id="CHEBI:17359"/>
        <dbReference type="ChEBI" id="CHEBI:57925"/>
        <dbReference type="ChEBI" id="CHEBI:58905"/>
        <dbReference type="EC" id="1.13.11.18"/>
    </reaction>
</comment>
<dbReference type="GeneID" id="585574"/>
<keyword evidence="5" id="KW-0809">Transit peptide</keyword>
<dbReference type="InterPro" id="IPR001279">
    <property type="entry name" value="Metallo-B-lactamas"/>
</dbReference>
<evidence type="ECO:0000259" key="16">
    <source>
        <dbReference type="SMART" id="SM00849"/>
    </source>
</evidence>
<keyword evidence="18" id="KW-1185">Reference proteome</keyword>
<evidence type="ECO:0000256" key="9">
    <source>
        <dbReference type="ARBA" id="ARBA00023004"/>
    </source>
</evidence>
<keyword evidence="4" id="KW-0479">Metal-binding</keyword>
<dbReference type="PANTHER" id="PTHR43084">
    <property type="entry name" value="PERSULFIDE DIOXYGENASE ETHE1"/>
    <property type="match status" value="1"/>
</dbReference>
<evidence type="ECO:0000256" key="8">
    <source>
        <dbReference type="ARBA" id="ARBA00023002"/>
    </source>
</evidence>
<sequence length="310" mass="34342">MSSFGLGLRLSKVTVELAAGIARRNQTVKSGAVSLACSRLQHVDQSQSLHTLSAHTPARSRSRLLQEYNNTSCNLVNFVRNMSAETLPDPSNLIFRQLFDYQSYTYTYLLADKDTKDAILIDPVIELVKRDLHLVEDLGLNLIYAVNTHCHADHITGSGLLKEKLPNCKSIISGNSGAKADLYIDEGDQIKFGNLALEVLSTPGHTSGCVTYVLRNETGTPVIAFTGDAILIRGCGRTDFQEGDSGMLYDNVHGKILSLPPTTRLMPAHDYTGQTVTTVKEELQFNPRLTKTKEEFIKIMQELNLPYQKR</sequence>
<dbReference type="OMA" id="GTWQYLI"/>
<dbReference type="GO" id="GO:0006749">
    <property type="term" value="P:glutathione metabolic process"/>
    <property type="evidence" value="ECO:0000318"/>
    <property type="project" value="GO_Central"/>
</dbReference>
<comment type="cofactor">
    <cofactor evidence="1">
        <name>Fe(2+)</name>
        <dbReference type="ChEBI" id="CHEBI:29033"/>
    </cofactor>
</comment>
<evidence type="ECO:0000256" key="10">
    <source>
        <dbReference type="ARBA" id="ARBA00023128"/>
    </source>
</evidence>
<evidence type="ECO:0000256" key="13">
    <source>
        <dbReference type="ARBA" id="ARBA00066686"/>
    </source>
</evidence>
<dbReference type="FunFam" id="3.60.15.10:FF:000013">
    <property type="entry name" value="Persulfide dioxygenase ETHE1, mitochondrial"/>
    <property type="match status" value="1"/>
</dbReference>
<dbReference type="CDD" id="cd07724">
    <property type="entry name" value="POD-like_MBL-fold"/>
    <property type="match status" value="1"/>
</dbReference>
<proteinExistence type="inferred from homology"/>
<dbReference type="SUPFAM" id="SSF56281">
    <property type="entry name" value="Metallo-hydrolase/oxidoreductase"/>
    <property type="match status" value="1"/>
</dbReference>
<name>A0A7M7MZ06_STRPU</name>
<dbReference type="SMART" id="SM00849">
    <property type="entry name" value="Lactamase_B"/>
    <property type="match status" value="1"/>
</dbReference>
<dbReference type="Pfam" id="PF00753">
    <property type="entry name" value="Lactamase_B"/>
    <property type="match status" value="1"/>
</dbReference>
<comment type="similarity">
    <text evidence="3">Belongs to the metallo-beta-lactamase superfamily. Glyoxalase II family.</text>
</comment>
<keyword evidence="9" id="KW-0408">Iron</keyword>
<dbReference type="InterPro" id="IPR051682">
    <property type="entry name" value="Mito_Persulfide_Diox"/>
</dbReference>
<dbReference type="InParanoid" id="A0A7M7MZ06"/>
<keyword evidence="10" id="KW-0496">Mitochondrion</keyword>
<evidence type="ECO:0000256" key="2">
    <source>
        <dbReference type="ARBA" id="ARBA00004173"/>
    </source>
</evidence>
<keyword evidence="8" id="KW-0560">Oxidoreductase</keyword>
<keyword evidence="6" id="KW-0223">Dioxygenase</keyword>
<dbReference type="Proteomes" id="UP000007110">
    <property type="component" value="Unassembled WGS sequence"/>
</dbReference>
<feature type="domain" description="Metallo-beta-lactamase" evidence="16">
    <location>
        <begin position="104"/>
        <end position="269"/>
    </location>
</feature>
<evidence type="ECO:0000256" key="12">
    <source>
        <dbReference type="ARBA" id="ARBA00065219"/>
    </source>
</evidence>
<dbReference type="KEGG" id="spu:585574"/>
<evidence type="ECO:0000256" key="1">
    <source>
        <dbReference type="ARBA" id="ARBA00001954"/>
    </source>
</evidence>
<evidence type="ECO:0000313" key="18">
    <source>
        <dbReference type="Proteomes" id="UP000007110"/>
    </source>
</evidence>
<evidence type="ECO:0000256" key="15">
    <source>
        <dbReference type="ARBA" id="ARBA00077964"/>
    </source>
</evidence>
<evidence type="ECO:0000256" key="6">
    <source>
        <dbReference type="ARBA" id="ARBA00022964"/>
    </source>
</evidence>
<keyword evidence="7" id="KW-0007">Acetylation</keyword>
<evidence type="ECO:0000256" key="4">
    <source>
        <dbReference type="ARBA" id="ARBA00022723"/>
    </source>
</evidence>
<comment type="subunit">
    <text evidence="12">Homodimer. Monomer. Interacts with TST. May interact with RELA.</text>
</comment>
<evidence type="ECO:0000256" key="11">
    <source>
        <dbReference type="ARBA" id="ARBA00050990"/>
    </source>
</evidence>
<evidence type="ECO:0000313" key="17">
    <source>
        <dbReference type="EnsemblMetazoa" id="XP_030828593"/>
    </source>
</evidence>
<evidence type="ECO:0000256" key="14">
    <source>
        <dbReference type="ARBA" id="ARBA00067300"/>
    </source>
</evidence>
<dbReference type="CTD" id="23474"/>
<dbReference type="InterPro" id="IPR036866">
    <property type="entry name" value="RibonucZ/Hydroxyglut_hydro"/>
</dbReference>
<accession>A0A7M7MZ06</accession>
<protein>
    <recommendedName>
        <fullName evidence="14">Persulfide dioxygenase ETHE1, mitochondrial</fullName>
        <ecNumber evidence="13">1.13.11.18</ecNumber>
    </recommendedName>
    <alternativeName>
        <fullName evidence="15">Sulfur dioxygenase ETHE1</fullName>
    </alternativeName>
</protein>
<dbReference type="InterPro" id="IPR044528">
    <property type="entry name" value="POD-like_MBL-fold"/>
</dbReference>
<dbReference type="EnsemblMetazoa" id="XM_030972733">
    <property type="protein sequence ID" value="XP_030828593"/>
    <property type="gene ID" value="LOC585574"/>
</dbReference>
<dbReference type="EC" id="1.13.11.18" evidence="13"/>
<dbReference type="OrthoDB" id="449487at2759"/>
<dbReference type="GO" id="GO:0070813">
    <property type="term" value="P:hydrogen sulfide metabolic process"/>
    <property type="evidence" value="ECO:0000318"/>
    <property type="project" value="GO_Central"/>
</dbReference>
<evidence type="ECO:0000256" key="7">
    <source>
        <dbReference type="ARBA" id="ARBA00022990"/>
    </source>
</evidence>
<dbReference type="GO" id="GO:0046872">
    <property type="term" value="F:metal ion binding"/>
    <property type="evidence" value="ECO:0007669"/>
    <property type="project" value="UniProtKB-KW"/>
</dbReference>
<dbReference type="RefSeq" id="XP_030828593.1">
    <property type="nucleotide sequence ID" value="XM_030972733.1"/>
</dbReference>
<dbReference type="GO" id="GO:0005739">
    <property type="term" value="C:mitochondrion"/>
    <property type="evidence" value="ECO:0000318"/>
    <property type="project" value="GO_Central"/>
</dbReference>
<evidence type="ECO:0000256" key="5">
    <source>
        <dbReference type="ARBA" id="ARBA00022946"/>
    </source>
</evidence>
<evidence type="ECO:0000256" key="3">
    <source>
        <dbReference type="ARBA" id="ARBA00006759"/>
    </source>
</evidence>
<comment type="subcellular location">
    <subcellularLocation>
        <location evidence="2">Mitochondrion</location>
    </subcellularLocation>
</comment>
<organism evidence="17 18">
    <name type="scientific">Strongylocentrotus purpuratus</name>
    <name type="common">Purple sea urchin</name>
    <dbReference type="NCBI Taxonomy" id="7668"/>
    <lineage>
        <taxon>Eukaryota</taxon>
        <taxon>Metazoa</taxon>
        <taxon>Echinodermata</taxon>
        <taxon>Eleutherozoa</taxon>
        <taxon>Echinozoa</taxon>
        <taxon>Echinoidea</taxon>
        <taxon>Euechinoidea</taxon>
        <taxon>Echinacea</taxon>
        <taxon>Camarodonta</taxon>
        <taxon>Echinidea</taxon>
        <taxon>Strongylocentrotidae</taxon>
        <taxon>Strongylocentrotus</taxon>
    </lineage>
</organism>
<dbReference type="GO" id="GO:0050313">
    <property type="term" value="F:sulfur dioxygenase activity"/>
    <property type="evidence" value="ECO:0000318"/>
    <property type="project" value="GO_Central"/>
</dbReference>